<comment type="caution">
    <text evidence="1">The sequence shown here is derived from an EMBL/GenBank/DDBJ whole genome shotgun (WGS) entry which is preliminary data.</text>
</comment>
<evidence type="ECO:0000313" key="1">
    <source>
        <dbReference type="EMBL" id="EOS05874.1"/>
    </source>
</evidence>
<reference evidence="1 2" key="1">
    <citation type="submission" date="2013-04" db="EMBL/GenBank/DDBJ databases">
        <title>The Genome Sequence of Bacteroides vulgatus dnLKV7.</title>
        <authorList>
            <consortium name="The Broad Institute Genomics Platform"/>
            <consortium name="The Broad Institute Genome Sequencing Center for Infectious Disease"/>
            <person name="Earl A."/>
            <person name="Xavier R."/>
            <person name="Kuhn K."/>
            <person name="Stappenbeck T."/>
            <person name="Walker B."/>
            <person name="Young S."/>
            <person name="Zeng Q."/>
            <person name="Gargeya S."/>
            <person name="Fitzgerald M."/>
            <person name="Haas B."/>
            <person name="Abouelleil A."/>
            <person name="Allen A.W."/>
            <person name="Alvarado L."/>
            <person name="Arachchi H.M."/>
            <person name="Berlin A.M."/>
            <person name="Chapman S.B."/>
            <person name="Gainer-Dewar J."/>
            <person name="Goldberg J."/>
            <person name="Griggs A."/>
            <person name="Gujja S."/>
            <person name="Hansen M."/>
            <person name="Howarth C."/>
            <person name="Imamovic A."/>
            <person name="Ireland A."/>
            <person name="Larimer J."/>
            <person name="McCowan C."/>
            <person name="Murphy C."/>
            <person name="Pearson M."/>
            <person name="Poon T.W."/>
            <person name="Priest M."/>
            <person name="Roberts A."/>
            <person name="Saif S."/>
            <person name="Shea T."/>
            <person name="Sisk P."/>
            <person name="Sykes S."/>
            <person name="Wortman J."/>
            <person name="Nusbaum C."/>
            <person name="Birren B."/>
        </authorList>
    </citation>
    <scope>NUCLEOTIDE SEQUENCE [LARGE SCALE GENOMIC DNA]</scope>
    <source>
        <strain evidence="2">dnLKV7</strain>
    </source>
</reference>
<organism evidence="1 2">
    <name type="scientific">Phocaeicola vulgatus dnLKV7</name>
    <dbReference type="NCBI Taxonomy" id="1235786"/>
    <lineage>
        <taxon>Bacteria</taxon>
        <taxon>Pseudomonadati</taxon>
        <taxon>Bacteroidota</taxon>
        <taxon>Bacteroidia</taxon>
        <taxon>Bacteroidales</taxon>
        <taxon>Bacteroidaceae</taxon>
        <taxon>Phocaeicola</taxon>
    </lineage>
</organism>
<name>R9HPQ5_PHOVU</name>
<dbReference type="Proteomes" id="UP000014151">
    <property type="component" value="Unassembled WGS sequence"/>
</dbReference>
<gene>
    <name evidence="1" type="ORF">C800_00255</name>
</gene>
<dbReference type="AlphaFoldDB" id="R9HPQ5"/>
<accession>R9HPQ5</accession>
<protein>
    <submittedName>
        <fullName evidence="1">Uncharacterized protein</fullName>
    </submittedName>
</protein>
<evidence type="ECO:0000313" key="2">
    <source>
        <dbReference type="Proteomes" id="UP000014151"/>
    </source>
</evidence>
<sequence>MLIAGNTFDYPFIHGKAIQAAGGYSFVSCSDEAVENGFVRLADYPITDLIFGADRRPFSHTLQQLLTTYCQGGGNLMLSGSYIGSNMNSPTALNFTENILKYSFGGSMINSTSGEIYGANTRFSIPRTINEQTYAVPAPDCLTPIAPAYSAFVYNPGSYSAGIAYKGKYRTFVLGFPFESIQGVKERARVMSAILGFFGSK</sequence>
<dbReference type="PATRIC" id="fig|1235786.3.peg.271"/>
<dbReference type="HOGENOM" id="CLU_086572_0_0_10"/>
<proteinExistence type="predicted"/>
<dbReference type="EMBL" id="ASSN01000003">
    <property type="protein sequence ID" value="EOS05874.1"/>
    <property type="molecule type" value="Genomic_DNA"/>
</dbReference>